<feature type="region of interest" description="Disordered" evidence="1">
    <location>
        <begin position="1"/>
        <end position="47"/>
    </location>
</feature>
<keyword evidence="3" id="KW-1185">Reference proteome</keyword>
<evidence type="ECO:0000313" key="2">
    <source>
        <dbReference type="EMBL" id="KAG8074064.1"/>
    </source>
</evidence>
<evidence type="ECO:0000313" key="3">
    <source>
        <dbReference type="Proteomes" id="UP000729402"/>
    </source>
</evidence>
<dbReference type="Proteomes" id="UP000729402">
    <property type="component" value="Unassembled WGS sequence"/>
</dbReference>
<feature type="compositionally biased region" description="Basic and acidic residues" evidence="1">
    <location>
        <begin position="109"/>
        <end position="119"/>
    </location>
</feature>
<proteinExistence type="predicted"/>
<protein>
    <submittedName>
        <fullName evidence="2">Uncharacterized protein</fullName>
    </submittedName>
</protein>
<reference evidence="2" key="1">
    <citation type="journal article" date="2021" name="bioRxiv">
        <title>Whole Genome Assembly and Annotation of Northern Wild Rice, Zizania palustris L., Supports a Whole Genome Duplication in the Zizania Genus.</title>
        <authorList>
            <person name="Haas M."/>
            <person name="Kono T."/>
            <person name="Macchietto M."/>
            <person name="Millas R."/>
            <person name="McGilp L."/>
            <person name="Shao M."/>
            <person name="Duquette J."/>
            <person name="Hirsch C.N."/>
            <person name="Kimball J."/>
        </authorList>
    </citation>
    <scope>NUCLEOTIDE SEQUENCE</scope>
    <source>
        <tissue evidence="2">Fresh leaf tissue</tissue>
    </source>
</reference>
<dbReference type="AlphaFoldDB" id="A0A8J5TA81"/>
<organism evidence="2 3">
    <name type="scientific">Zizania palustris</name>
    <name type="common">Northern wild rice</name>
    <dbReference type="NCBI Taxonomy" id="103762"/>
    <lineage>
        <taxon>Eukaryota</taxon>
        <taxon>Viridiplantae</taxon>
        <taxon>Streptophyta</taxon>
        <taxon>Embryophyta</taxon>
        <taxon>Tracheophyta</taxon>
        <taxon>Spermatophyta</taxon>
        <taxon>Magnoliopsida</taxon>
        <taxon>Liliopsida</taxon>
        <taxon>Poales</taxon>
        <taxon>Poaceae</taxon>
        <taxon>BOP clade</taxon>
        <taxon>Oryzoideae</taxon>
        <taxon>Oryzeae</taxon>
        <taxon>Zizaniinae</taxon>
        <taxon>Zizania</taxon>
    </lineage>
</organism>
<feature type="region of interest" description="Disordered" evidence="1">
    <location>
        <begin position="83"/>
        <end position="133"/>
    </location>
</feature>
<name>A0A8J5TA81_ZIZPA</name>
<dbReference type="EMBL" id="JAAALK010000283">
    <property type="protein sequence ID" value="KAG8074064.1"/>
    <property type="molecule type" value="Genomic_DNA"/>
</dbReference>
<accession>A0A8J5TA81</accession>
<reference evidence="2" key="2">
    <citation type="submission" date="2021-02" db="EMBL/GenBank/DDBJ databases">
        <authorList>
            <person name="Kimball J.A."/>
            <person name="Haas M.W."/>
            <person name="Macchietto M."/>
            <person name="Kono T."/>
            <person name="Duquette J."/>
            <person name="Shao M."/>
        </authorList>
    </citation>
    <scope>NUCLEOTIDE SEQUENCE</scope>
    <source>
        <tissue evidence="2">Fresh leaf tissue</tissue>
    </source>
</reference>
<comment type="caution">
    <text evidence="2">The sequence shown here is derived from an EMBL/GenBank/DDBJ whole genome shotgun (WGS) entry which is preliminary data.</text>
</comment>
<sequence>MIERNQTTSGSARRASRRKEAKGATESAEVTTYNGGGAAARTGKRHRGRVVAHRFTPRLEALDQLTPAPRLFSTVSRLEALGASALPSGDTEPPRRAARTGSGDGTTSNDKKEGNVKEMLEEEVPVPKAGEGM</sequence>
<evidence type="ECO:0000256" key="1">
    <source>
        <dbReference type="SAM" id="MobiDB-lite"/>
    </source>
</evidence>
<gene>
    <name evidence="2" type="ORF">GUJ93_ZPchr0006g42432</name>
</gene>